<organism evidence="3 4">
    <name type="scientific">Cypionkella sinensis</name>
    <dbReference type="NCBI Taxonomy" id="1756043"/>
    <lineage>
        <taxon>Bacteria</taxon>
        <taxon>Pseudomonadati</taxon>
        <taxon>Pseudomonadota</taxon>
        <taxon>Alphaproteobacteria</taxon>
        <taxon>Rhodobacterales</taxon>
        <taxon>Paracoccaceae</taxon>
        <taxon>Cypionkella</taxon>
    </lineage>
</organism>
<gene>
    <name evidence="3" type="ORF">ACFOGH_03295</name>
</gene>
<evidence type="ECO:0008006" key="5">
    <source>
        <dbReference type="Google" id="ProtNLM"/>
    </source>
</evidence>
<name>A0ABV7IU19_9RHOB</name>
<evidence type="ECO:0000313" key="3">
    <source>
        <dbReference type="EMBL" id="MFC3180005.1"/>
    </source>
</evidence>
<feature type="transmembrane region" description="Helical" evidence="2">
    <location>
        <begin position="24"/>
        <end position="43"/>
    </location>
</feature>
<keyword evidence="2" id="KW-1133">Transmembrane helix</keyword>
<comment type="caution">
    <text evidence="3">The sequence shown here is derived from an EMBL/GenBank/DDBJ whole genome shotgun (WGS) entry which is preliminary data.</text>
</comment>
<sequence>MAEEYRTPPERDIRVTEPKPASNLGFIVGGLVVAVALLLWFVFGDSNMGAKNTGDTNNVTVETPATPAPAPADPVQPAPADPVAPAPADPVTPAPADPVAPAPADPVVPAPADPAPATPPAAPANP</sequence>
<feature type="compositionally biased region" description="Pro residues" evidence="1">
    <location>
        <begin position="66"/>
        <end position="126"/>
    </location>
</feature>
<dbReference type="RefSeq" id="WP_380071630.1">
    <property type="nucleotide sequence ID" value="NZ_JBHRTO010000001.1"/>
</dbReference>
<feature type="region of interest" description="Disordered" evidence="1">
    <location>
        <begin position="47"/>
        <end position="126"/>
    </location>
</feature>
<keyword evidence="2" id="KW-0472">Membrane</keyword>
<dbReference type="EMBL" id="JBHRTO010000001">
    <property type="protein sequence ID" value="MFC3180005.1"/>
    <property type="molecule type" value="Genomic_DNA"/>
</dbReference>
<feature type="compositionally biased region" description="Polar residues" evidence="1">
    <location>
        <begin position="49"/>
        <end position="61"/>
    </location>
</feature>
<feature type="region of interest" description="Disordered" evidence="1">
    <location>
        <begin position="1"/>
        <end position="20"/>
    </location>
</feature>
<evidence type="ECO:0000256" key="1">
    <source>
        <dbReference type="SAM" id="MobiDB-lite"/>
    </source>
</evidence>
<feature type="compositionally biased region" description="Basic and acidic residues" evidence="1">
    <location>
        <begin position="1"/>
        <end position="17"/>
    </location>
</feature>
<accession>A0ABV7IU19</accession>
<reference evidence="4" key="1">
    <citation type="journal article" date="2019" name="Int. J. Syst. Evol. Microbiol.">
        <title>The Global Catalogue of Microorganisms (GCM) 10K type strain sequencing project: providing services to taxonomists for standard genome sequencing and annotation.</title>
        <authorList>
            <consortium name="The Broad Institute Genomics Platform"/>
            <consortium name="The Broad Institute Genome Sequencing Center for Infectious Disease"/>
            <person name="Wu L."/>
            <person name="Ma J."/>
        </authorList>
    </citation>
    <scope>NUCLEOTIDE SEQUENCE [LARGE SCALE GENOMIC DNA]</scope>
    <source>
        <strain evidence="4">KCTC 52039</strain>
    </source>
</reference>
<evidence type="ECO:0000313" key="4">
    <source>
        <dbReference type="Proteomes" id="UP001595547"/>
    </source>
</evidence>
<dbReference type="Proteomes" id="UP001595547">
    <property type="component" value="Unassembled WGS sequence"/>
</dbReference>
<evidence type="ECO:0000256" key="2">
    <source>
        <dbReference type="SAM" id="Phobius"/>
    </source>
</evidence>
<protein>
    <recommendedName>
        <fullName evidence="5">Energy transducer TonB</fullName>
    </recommendedName>
</protein>
<proteinExistence type="predicted"/>
<keyword evidence="4" id="KW-1185">Reference proteome</keyword>
<keyword evidence="2" id="KW-0812">Transmembrane</keyword>